<dbReference type="AlphaFoldDB" id="A0AAV3Z1V9"/>
<feature type="region of interest" description="Disordered" evidence="1">
    <location>
        <begin position="50"/>
        <end position="72"/>
    </location>
</feature>
<comment type="caution">
    <text evidence="2">The sequence shown here is derived from an EMBL/GenBank/DDBJ whole genome shotgun (WGS) entry which is preliminary data.</text>
</comment>
<protein>
    <submittedName>
        <fullName evidence="2">Mannose-binding protein c</fullName>
    </submittedName>
</protein>
<evidence type="ECO:0000313" key="3">
    <source>
        <dbReference type="Proteomes" id="UP000735302"/>
    </source>
</evidence>
<gene>
    <name evidence="2" type="ORF">PoB_001568200</name>
</gene>
<organism evidence="2 3">
    <name type="scientific">Plakobranchus ocellatus</name>
    <dbReference type="NCBI Taxonomy" id="259542"/>
    <lineage>
        <taxon>Eukaryota</taxon>
        <taxon>Metazoa</taxon>
        <taxon>Spiralia</taxon>
        <taxon>Lophotrochozoa</taxon>
        <taxon>Mollusca</taxon>
        <taxon>Gastropoda</taxon>
        <taxon>Heterobranchia</taxon>
        <taxon>Euthyneura</taxon>
        <taxon>Panpulmonata</taxon>
        <taxon>Sacoglossa</taxon>
        <taxon>Placobranchoidea</taxon>
        <taxon>Plakobranchidae</taxon>
        <taxon>Plakobranchus</taxon>
    </lineage>
</organism>
<evidence type="ECO:0000313" key="2">
    <source>
        <dbReference type="EMBL" id="GFN89176.1"/>
    </source>
</evidence>
<proteinExistence type="predicted"/>
<dbReference type="EMBL" id="BLXT01001916">
    <property type="protein sequence ID" value="GFN89176.1"/>
    <property type="molecule type" value="Genomic_DNA"/>
</dbReference>
<sequence length="157" mass="17352">MFLSIILPISKSGSSDRFSDPTRIIRIFLYQAEQYQILLHQPQQVEQNLAVPGRKASTDPATPGPTGGAEPCCARPKSINRSCYIKPNSLLSGPQIWPHRYPFDPVKLCLAPGPKFGPSGPQASKLFYAIDHKRLAQKTRSHSPASCKRGQDILNSR</sequence>
<dbReference type="Proteomes" id="UP000735302">
    <property type="component" value="Unassembled WGS sequence"/>
</dbReference>
<accession>A0AAV3Z1V9</accession>
<keyword evidence="3" id="KW-1185">Reference proteome</keyword>
<evidence type="ECO:0000256" key="1">
    <source>
        <dbReference type="SAM" id="MobiDB-lite"/>
    </source>
</evidence>
<feature type="region of interest" description="Disordered" evidence="1">
    <location>
        <begin position="137"/>
        <end position="157"/>
    </location>
</feature>
<name>A0AAV3Z1V9_9GAST</name>
<reference evidence="2 3" key="1">
    <citation type="journal article" date="2021" name="Elife">
        <title>Chloroplast acquisition without the gene transfer in kleptoplastic sea slugs, Plakobranchus ocellatus.</title>
        <authorList>
            <person name="Maeda T."/>
            <person name="Takahashi S."/>
            <person name="Yoshida T."/>
            <person name="Shimamura S."/>
            <person name="Takaki Y."/>
            <person name="Nagai Y."/>
            <person name="Toyoda A."/>
            <person name="Suzuki Y."/>
            <person name="Arimoto A."/>
            <person name="Ishii H."/>
            <person name="Satoh N."/>
            <person name="Nishiyama T."/>
            <person name="Hasebe M."/>
            <person name="Maruyama T."/>
            <person name="Minagawa J."/>
            <person name="Obokata J."/>
            <person name="Shigenobu S."/>
        </authorList>
    </citation>
    <scope>NUCLEOTIDE SEQUENCE [LARGE SCALE GENOMIC DNA]</scope>
</reference>